<dbReference type="EMBL" id="QGKX02000004">
    <property type="protein sequence ID" value="KAF3600205.1"/>
    <property type="molecule type" value="Genomic_DNA"/>
</dbReference>
<dbReference type="Proteomes" id="UP000712600">
    <property type="component" value="Unassembled WGS sequence"/>
</dbReference>
<evidence type="ECO:0000313" key="2">
    <source>
        <dbReference type="Proteomes" id="UP000712600"/>
    </source>
</evidence>
<gene>
    <name evidence="1" type="ORF">F2Q69_00035091</name>
</gene>
<name>A0A8S9SJH8_BRACR</name>
<proteinExistence type="predicted"/>
<sequence>MLVAASQLRHVTTGILHPAELLDATSGVKIEIIINRNTLLSFHDNKDLLRSGKRTRTKRAFPRIPRHFLKATIKKPLDLHRQDNRI</sequence>
<reference evidence="1" key="1">
    <citation type="submission" date="2019-12" db="EMBL/GenBank/DDBJ databases">
        <title>Genome sequencing and annotation of Brassica cretica.</title>
        <authorList>
            <person name="Studholme D.J."/>
            <person name="Sarris P."/>
        </authorList>
    </citation>
    <scope>NUCLEOTIDE SEQUENCE</scope>
    <source>
        <strain evidence="1">PFS-109/04</strain>
        <tissue evidence="1">Leaf</tissue>
    </source>
</reference>
<protein>
    <submittedName>
        <fullName evidence="1">Uncharacterized protein</fullName>
    </submittedName>
</protein>
<accession>A0A8S9SJH8</accession>
<organism evidence="1 2">
    <name type="scientific">Brassica cretica</name>
    <name type="common">Mustard</name>
    <dbReference type="NCBI Taxonomy" id="69181"/>
    <lineage>
        <taxon>Eukaryota</taxon>
        <taxon>Viridiplantae</taxon>
        <taxon>Streptophyta</taxon>
        <taxon>Embryophyta</taxon>
        <taxon>Tracheophyta</taxon>
        <taxon>Spermatophyta</taxon>
        <taxon>Magnoliopsida</taxon>
        <taxon>eudicotyledons</taxon>
        <taxon>Gunneridae</taxon>
        <taxon>Pentapetalae</taxon>
        <taxon>rosids</taxon>
        <taxon>malvids</taxon>
        <taxon>Brassicales</taxon>
        <taxon>Brassicaceae</taxon>
        <taxon>Brassiceae</taxon>
        <taxon>Brassica</taxon>
    </lineage>
</organism>
<dbReference type="AlphaFoldDB" id="A0A8S9SJH8"/>
<evidence type="ECO:0000313" key="1">
    <source>
        <dbReference type="EMBL" id="KAF3600205.1"/>
    </source>
</evidence>
<comment type="caution">
    <text evidence="1">The sequence shown here is derived from an EMBL/GenBank/DDBJ whole genome shotgun (WGS) entry which is preliminary data.</text>
</comment>